<evidence type="ECO:0000313" key="2">
    <source>
        <dbReference type="Proteomes" id="UP000478052"/>
    </source>
</evidence>
<comment type="caution">
    <text evidence="1">The sequence shown here is derived from an EMBL/GenBank/DDBJ whole genome shotgun (WGS) entry which is preliminary data.</text>
</comment>
<evidence type="ECO:0000313" key="1">
    <source>
        <dbReference type="EMBL" id="KAF0687336.1"/>
    </source>
</evidence>
<dbReference type="EMBL" id="VUJU01016835">
    <property type="protein sequence ID" value="KAF0687336.1"/>
    <property type="molecule type" value="Genomic_DNA"/>
</dbReference>
<reference evidence="1 2" key="1">
    <citation type="submission" date="2019-08" db="EMBL/GenBank/DDBJ databases">
        <title>Whole genome of Aphis craccivora.</title>
        <authorList>
            <person name="Voronova N.V."/>
            <person name="Shulinski R.S."/>
            <person name="Bandarenka Y.V."/>
            <person name="Zhorov D.G."/>
            <person name="Warner D."/>
        </authorList>
    </citation>
    <scope>NUCLEOTIDE SEQUENCE [LARGE SCALE GENOMIC DNA]</scope>
    <source>
        <strain evidence="1">180601</strain>
        <tissue evidence="1">Whole Body</tissue>
    </source>
</reference>
<name>A0A6G0VHY3_APHCR</name>
<gene>
    <name evidence="1" type="ORF">FWK35_00034692</name>
</gene>
<accession>A0A6G0VHY3</accession>
<keyword evidence="2" id="KW-1185">Reference proteome</keyword>
<protein>
    <submittedName>
        <fullName evidence="1">DDE Tnp4 domain-containing protein</fullName>
    </submittedName>
</protein>
<dbReference type="AlphaFoldDB" id="A0A6G0VHY3"/>
<sequence>MDFLYAVEAIVVAYVHMYKRNSVEFKRRYWISLVRPCLSIQITHLRFPISTEERLTITLFKY</sequence>
<proteinExistence type="predicted"/>
<dbReference type="Proteomes" id="UP000478052">
    <property type="component" value="Unassembled WGS sequence"/>
</dbReference>
<organism evidence="1 2">
    <name type="scientific">Aphis craccivora</name>
    <name type="common">Cowpea aphid</name>
    <dbReference type="NCBI Taxonomy" id="307492"/>
    <lineage>
        <taxon>Eukaryota</taxon>
        <taxon>Metazoa</taxon>
        <taxon>Ecdysozoa</taxon>
        <taxon>Arthropoda</taxon>
        <taxon>Hexapoda</taxon>
        <taxon>Insecta</taxon>
        <taxon>Pterygota</taxon>
        <taxon>Neoptera</taxon>
        <taxon>Paraneoptera</taxon>
        <taxon>Hemiptera</taxon>
        <taxon>Sternorrhyncha</taxon>
        <taxon>Aphidomorpha</taxon>
        <taxon>Aphidoidea</taxon>
        <taxon>Aphididae</taxon>
        <taxon>Aphidini</taxon>
        <taxon>Aphis</taxon>
        <taxon>Aphis</taxon>
    </lineage>
</organism>